<feature type="transmembrane region" description="Helical" evidence="2">
    <location>
        <begin position="229"/>
        <end position="262"/>
    </location>
</feature>
<gene>
    <name evidence="3" type="ORF">PIB30_021066</name>
</gene>
<name>A0ABU6W8P0_9FABA</name>
<keyword evidence="2" id="KW-1133">Transmembrane helix</keyword>
<comment type="caution">
    <text evidence="3">The sequence shown here is derived from an EMBL/GenBank/DDBJ whole genome shotgun (WGS) entry which is preliminary data.</text>
</comment>
<evidence type="ECO:0000313" key="3">
    <source>
        <dbReference type="EMBL" id="MED6181644.1"/>
    </source>
</evidence>
<dbReference type="Proteomes" id="UP001341840">
    <property type="component" value="Unassembled WGS sequence"/>
</dbReference>
<keyword evidence="4" id="KW-1185">Reference proteome</keyword>
<proteinExistence type="predicted"/>
<feature type="compositionally biased region" description="Acidic residues" evidence="1">
    <location>
        <begin position="1"/>
        <end position="22"/>
    </location>
</feature>
<keyword evidence="2" id="KW-0472">Membrane</keyword>
<protein>
    <submittedName>
        <fullName evidence="3">Uncharacterized protein</fullName>
    </submittedName>
</protein>
<evidence type="ECO:0000256" key="2">
    <source>
        <dbReference type="SAM" id="Phobius"/>
    </source>
</evidence>
<organism evidence="3 4">
    <name type="scientific">Stylosanthes scabra</name>
    <dbReference type="NCBI Taxonomy" id="79078"/>
    <lineage>
        <taxon>Eukaryota</taxon>
        <taxon>Viridiplantae</taxon>
        <taxon>Streptophyta</taxon>
        <taxon>Embryophyta</taxon>
        <taxon>Tracheophyta</taxon>
        <taxon>Spermatophyta</taxon>
        <taxon>Magnoliopsida</taxon>
        <taxon>eudicotyledons</taxon>
        <taxon>Gunneridae</taxon>
        <taxon>Pentapetalae</taxon>
        <taxon>rosids</taxon>
        <taxon>fabids</taxon>
        <taxon>Fabales</taxon>
        <taxon>Fabaceae</taxon>
        <taxon>Papilionoideae</taxon>
        <taxon>50 kb inversion clade</taxon>
        <taxon>dalbergioids sensu lato</taxon>
        <taxon>Dalbergieae</taxon>
        <taxon>Pterocarpus clade</taxon>
        <taxon>Stylosanthes</taxon>
    </lineage>
</organism>
<feature type="region of interest" description="Disordered" evidence="1">
    <location>
        <begin position="1"/>
        <end position="23"/>
    </location>
</feature>
<sequence length="274" mass="30480">MLLAEEMEEEEEEGEEQEEEADSTIILDHSVNSVAELDTVQTCYYRYDPHFQSPAPSSSQSIPYGNTYRPPPLTNFHQPKAYMTSTSNASDAWYPDSGATHHVTAEHSNILQSTDSNNDPEQVYMGNGQGVTKCHLLQGKAKGGIYSFDNLEIPRNIPDNMLRSVCNHSKAARPMNPSCNLSNSAAAQNLRSCDVSNMYSAQSKRINPNNLVNKATSNVSEINKNDIELILILSMLLFPLICLLILLLMILLCLLFIIMSLLLKLISQLIPNCK</sequence>
<reference evidence="3 4" key="1">
    <citation type="journal article" date="2023" name="Plants (Basel)">
        <title>Bridging the Gap: Combining Genomics and Transcriptomics Approaches to Understand Stylosanthes scabra, an Orphan Legume from the Brazilian Caatinga.</title>
        <authorList>
            <person name="Ferreira-Neto J.R.C."/>
            <person name="da Silva M.D."/>
            <person name="Binneck E."/>
            <person name="de Melo N.F."/>
            <person name="da Silva R.H."/>
            <person name="de Melo A.L.T.M."/>
            <person name="Pandolfi V."/>
            <person name="Bustamante F.O."/>
            <person name="Brasileiro-Vidal A.C."/>
            <person name="Benko-Iseppon A.M."/>
        </authorList>
    </citation>
    <scope>NUCLEOTIDE SEQUENCE [LARGE SCALE GENOMIC DNA]</scope>
    <source>
        <tissue evidence="3">Leaves</tissue>
    </source>
</reference>
<accession>A0ABU6W8P0</accession>
<evidence type="ECO:0000313" key="4">
    <source>
        <dbReference type="Proteomes" id="UP001341840"/>
    </source>
</evidence>
<keyword evidence="2" id="KW-0812">Transmembrane</keyword>
<evidence type="ECO:0000256" key="1">
    <source>
        <dbReference type="SAM" id="MobiDB-lite"/>
    </source>
</evidence>
<dbReference type="EMBL" id="JASCZI010181311">
    <property type="protein sequence ID" value="MED6181644.1"/>
    <property type="molecule type" value="Genomic_DNA"/>
</dbReference>